<dbReference type="Proteomes" id="UP000295129">
    <property type="component" value="Unassembled WGS sequence"/>
</dbReference>
<keyword evidence="2" id="KW-1185">Reference proteome</keyword>
<protein>
    <recommendedName>
        <fullName evidence="3">Excisionase family DNA binding protein</fullName>
    </recommendedName>
</protein>
<dbReference type="InterPro" id="IPR038146">
    <property type="entry name" value="933W_put_Xis_sf"/>
</dbReference>
<gene>
    <name evidence="1" type="ORF">C7389_11267</name>
</gene>
<dbReference type="EMBL" id="SNVV01000012">
    <property type="protein sequence ID" value="TDN49216.1"/>
    <property type="molecule type" value="Genomic_DNA"/>
</dbReference>
<organism evidence="1 2">
    <name type="scientific">Azoarcus indigens</name>
    <dbReference type="NCBI Taxonomy" id="29545"/>
    <lineage>
        <taxon>Bacteria</taxon>
        <taxon>Pseudomonadati</taxon>
        <taxon>Pseudomonadota</taxon>
        <taxon>Betaproteobacteria</taxon>
        <taxon>Rhodocyclales</taxon>
        <taxon>Zoogloeaceae</taxon>
        <taxon>Azoarcus</taxon>
    </lineage>
</organism>
<comment type="caution">
    <text evidence="1">The sequence shown here is derived from an EMBL/GenBank/DDBJ whole genome shotgun (WGS) entry which is preliminary data.</text>
</comment>
<name>A0A4R6DVE5_9RHOO</name>
<reference evidence="1 2" key="1">
    <citation type="submission" date="2019-03" db="EMBL/GenBank/DDBJ databases">
        <title>Genomic Encyclopedia of Type Strains, Phase IV (KMG-IV): sequencing the most valuable type-strain genomes for metagenomic binning, comparative biology and taxonomic classification.</title>
        <authorList>
            <person name="Goeker M."/>
        </authorList>
    </citation>
    <scope>NUCLEOTIDE SEQUENCE [LARGE SCALE GENOMIC DNA]</scope>
    <source>
        <strain evidence="1 2">DSM 12121</strain>
    </source>
</reference>
<sequence>MHALPITWIRAEKYSEISGEPMNTIYERIREGIWAAGKHYKRTGQRTLWINLSAADEWIENSPHVEVSVPVKALKSGKARAGSGFA</sequence>
<evidence type="ECO:0000313" key="2">
    <source>
        <dbReference type="Proteomes" id="UP000295129"/>
    </source>
</evidence>
<dbReference type="Gene3D" id="1.10.1660.60">
    <property type="entry name" value="Putative excisionased domain DUF1233"/>
    <property type="match status" value="1"/>
</dbReference>
<proteinExistence type="predicted"/>
<evidence type="ECO:0008006" key="3">
    <source>
        <dbReference type="Google" id="ProtNLM"/>
    </source>
</evidence>
<evidence type="ECO:0000313" key="1">
    <source>
        <dbReference type="EMBL" id="TDN49216.1"/>
    </source>
</evidence>
<dbReference type="AlphaFoldDB" id="A0A4R6DVE5"/>
<accession>A0A4R6DVE5</accession>